<evidence type="ECO:0000313" key="1">
    <source>
        <dbReference type="Proteomes" id="UP000887580"/>
    </source>
</evidence>
<organism evidence="1 2">
    <name type="scientific">Panagrolaimus sp. PS1159</name>
    <dbReference type="NCBI Taxonomy" id="55785"/>
    <lineage>
        <taxon>Eukaryota</taxon>
        <taxon>Metazoa</taxon>
        <taxon>Ecdysozoa</taxon>
        <taxon>Nematoda</taxon>
        <taxon>Chromadorea</taxon>
        <taxon>Rhabditida</taxon>
        <taxon>Tylenchina</taxon>
        <taxon>Panagrolaimomorpha</taxon>
        <taxon>Panagrolaimoidea</taxon>
        <taxon>Panagrolaimidae</taxon>
        <taxon>Panagrolaimus</taxon>
    </lineage>
</organism>
<dbReference type="WBParaSite" id="PS1159_v2.g4718.t1">
    <property type="protein sequence ID" value="PS1159_v2.g4718.t1"/>
    <property type="gene ID" value="PS1159_v2.g4718"/>
</dbReference>
<reference evidence="2" key="1">
    <citation type="submission" date="2022-11" db="UniProtKB">
        <authorList>
            <consortium name="WormBaseParasite"/>
        </authorList>
    </citation>
    <scope>IDENTIFICATION</scope>
</reference>
<dbReference type="Proteomes" id="UP000887580">
    <property type="component" value="Unplaced"/>
</dbReference>
<sequence>MVNGVYKVITFLYEKCGDVELSYYYASGIIEGTELSFEYTGRVCFKDNEPPFRPHGTNIADNVMELKISPGAFGCQVFLILVILFFIMCTNSYAHFIFCLDICKLKMVHYQKLK</sequence>
<proteinExistence type="predicted"/>
<accession>A0AC35GG30</accession>
<name>A0AC35GG30_9BILA</name>
<protein>
    <submittedName>
        <fullName evidence="2">Uncharacterized protein</fullName>
    </submittedName>
</protein>
<evidence type="ECO:0000313" key="2">
    <source>
        <dbReference type="WBParaSite" id="PS1159_v2.g4718.t1"/>
    </source>
</evidence>